<feature type="transmembrane region" description="Helical" evidence="1">
    <location>
        <begin position="21"/>
        <end position="47"/>
    </location>
</feature>
<name>A0A269XF11_9LACO</name>
<feature type="transmembrane region" description="Helical" evidence="1">
    <location>
        <begin position="53"/>
        <end position="75"/>
    </location>
</feature>
<evidence type="ECO:0000313" key="2">
    <source>
        <dbReference type="EMBL" id="PAK71860.1"/>
    </source>
</evidence>
<feature type="non-terminal residue" evidence="2">
    <location>
        <position position="1"/>
    </location>
</feature>
<comment type="caution">
    <text evidence="2">The sequence shown here is derived from an EMBL/GenBank/DDBJ whole genome shotgun (WGS) entry which is preliminary data.</text>
</comment>
<reference evidence="2 3" key="1">
    <citation type="submission" date="2017-04" db="EMBL/GenBank/DDBJ databases">
        <title>Kefir bacterial isolates.</title>
        <authorList>
            <person name="Kim Y."/>
            <person name="Blasche S."/>
            <person name="Patil K.R."/>
        </authorList>
    </citation>
    <scope>NUCLEOTIDE SEQUENCE [LARGE SCALE GENOMIC DNA]</scope>
    <source>
        <strain evidence="2 3">OG2</strain>
    </source>
</reference>
<organism evidence="2 3">
    <name type="scientific">Lentilactobacillus parakefiri</name>
    <dbReference type="NCBI Taxonomy" id="152332"/>
    <lineage>
        <taxon>Bacteria</taxon>
        <taxon>Bacillati</taxon>
        <taxon>Bacillota</taxon>
        <taxon>Bacilli</taxon>
        <taxon>Lactobacillales</taxon>
        <taxon>Lactobacillaceae</taxon>
        <taxon>Lentilactobacillus</taxon>
    </lineage>
</organism>
<keyword evidence="1" id="KW-1133">Transmembrane helix</keyword>
<dbReference type="EMBL" id="NCXI01000343">
    <property type="protein sequence ID" value="PAK71860.1"/>
    <property type="molecule type" value="Genomic_DNA"/>
</dbReference>
<gene>
    <name evidence="2" type="ORF">B8W98_12620</name>
</gene>
<proteinExistence type="predicted"/>
<keyword evidence="1" id="KW-0812">Transmembrane</keyword>
<protein>
    <submittedName>
        <fullName evidence="2">Uncharacterized protein</fullName>
    </submittedName>
</protein>
<dbReference type="AlphaFoldDB" id="A0A269XF11"/>
<evidence type="ECO:0000256" key="1">
    <source>
        <dbReference type="SAM" id="Phobius"/>
    </source>
</evidence>
<keyword evidence="1" id="KW-0472">Membrane</keyword>
<feature type="non-terminal residue" evidence="2">
    <location>
        <position position="105"/>
    </location>
</feature>
<accession>A0A269XF11</accession>
<dbReference type="Proteomes" id="UP000216802">
    <property type="component" value="Unassembled WGS sequence"/>
</dbReference>
<sequence>SDIRTMATVMGNMLKGALLSNITLLVPAIASLVPALMAVMNAAGVVAGGALGMAQAFGTAYAGVGLFAGMAVSALDMLKKGTLEATAETQRYQSSLDSLKSAWEG</sequence>
<evidence type="ECO:0000313" key="3">
    <source>
        <dbReference type="Proteomes" id="UP000216802"/>
    </source>
</evidence>